<feature type="transmembrane region" description="Helical" evidence="17">
    <location>
        <begin position="220"/>
        <end position="253"/>
    </location>
</feature>
<feature type="binding site" evidence="17">
    <location>
        <position position="141"/>
    </location>
    <ligand>
        <name>a CDP-1,2-diacyl-sn-glycerol</name>
        <dbReference type="ChEBI" id="CHEBI:58332"/>
    </ligand>
</feature>
<organism evidence="19 20">
    <name type="scientific">Salinispora arenicola</name>
    <dbReference type="NCBI Taxonomy" id="168697"/>
    <lineage>
        <taxon>Bacteria</taxon>
        <taxon>Bacillati</taxon>
        <taxon>Actinomycetota</taxon>
        <taxon>Actinomycetes</taxon>
        <taxon>Micromonosporales</taxon>
        <taxon>Micromonosporaceae</taxon>
        <taxon>Salinispora</taxon>
    </lineage>
</organism>
<evidence type="ECO:0000256" key="2">
    <source>
        <dbReference type="ARBA" id="ARBA00004805"/>
    </source>
</evidence>
<keyword evidence="9 17" id="KW-0479">Metal-binding</keyword>
<comment type="caution">
    <text evidence="19">The sequence shown here is derived from an EMBL/GenBank/DDBJ whole genome shotgun (WGS) entry which is preliminary data.</text>
</comment>
<feature type="binding site" evidence="17">
    <location>
        <position position="133"/>
    </location>
    <ligand>
        <name>Mg(2+)</name>
        <dbReference type="ChEBI" id="CHEBI:18420"/>
        <label>1</label>
    </ligand>
</feature>
<comment type="subcellular location">
    <subcellularLocation>
        <location evidence="1 17">Cell membrane</location>
        <topology evidence="1 17">Multi-pass membrane protein</topology>
    </subcellularLocation>
</comment>
<dbReference type="HAMAP" id="MF_02241">
    <property type="entry name" value="PIP_synthase"/>
    <property type="match status" value="1"/>
</dbReference>
<keyword evidence="7 17" id="KW-0808">Transferase</keyword>
<evidence type="ECO:0000256" key="17">
    <source>
        <dbReference type="HAMAP-Rule" id="MF_02241"/>
    </source>
</evidence>
<name>A0ABQ4K0I5_SALAC</name>
<keyword evidence="6 17" id="KW-1003">Cell membrane</keyword>
<comment type="function">
    <text evidence="17">Catalyzes the conjugation of the 1'-hydroxyl group of D-myo-inositol-3-phosphate (also named L-myo-inositol-1-phosphate) with a lipid tail of cytidine diphosphate diacylglycerol (CDP-DAG), forming phosphatidylinositol phosphate (PIP) and CMP. PIP is a precursor of phosphatidylinositol (PI) which is an essential lipid required for cell wall formation.</text>
</comment>
<protein>
    <recommendedName>
        <fullName evidence="14 17">Phosphatidylinositol phosphate synthase</fullName>
        <shortName evidence="17">PIP synthase</shortName>
        <ecNumber evidence="17">2.7.8.-</ecNumber>
    </recommendedName>
    <alternativeName>
        <fullName evidence="15 17">CDP-diacylglycerol--D-myo-inositol-3-phosphate 3-phosphatidyltransferase</fullName>
    </alternativeName>
</protein>
<accession>A0ABQ4K0I5</accession>
<evidence type="ECO:0000256" key="12">
    <source>
        <dbReference type="ARBA" id="ARBA00023136"/>
    </source>
</evidence>
<evidence type="ECO:0000256" key="1">
    <source>
        <dbReference type="ARBA" id="ARBA00004651"/>
    </source>
</evidence>
<dbReference type="EMBL" id="BOQM01000045">
    <property type="protein sequence ID" value="GIM87767.1"/>
    <property type="molecule type" value="Genomic_DNA"/>
</dbReference>
<dbReference type="InterPro" id="IPR000462">
    <property type="entry name" value="CDP-OH_P_trans"/>
</dbReference>
<comment type="subunit">
    <text evidence="5 17">Homodimer.</text>
</comment>
<dbReference type="InterPro" id="IPR044268">
    <property type="entry name" value="PIP_synthase_PgsA1"/>
</dbReference>
<evidence type="ECO:0000256" key="13">
    <source>
        <dbReference type="ARBA" id="ARBA00023935"/>
    </source>
</evidence>
<evidence type="ECO:0000256" key="8">
    <source>
        <dbReference type="ARBA" id="ARBA00022692"/>
    </source>
</evidence>
<dbReference type="Gene3D" id="1.20.120.1760">
    <property type="match status" value="1"/>
</dbReference>
<keyword evidence="20" id="KW-1185">Reference proteome</keyword>
<feature type="transmembrane region" description="Helical" evidence="17">
    <location>
        <begin position="93"/>
        <end position="113"/>
    </location>
</feature>
<dbReference type="InterPro" id="IPR043130">
    <property type="entry name" value="CDP-OH_PTrfase_TM_dom"/>
</dbReference>
<keyword evidence="17" id="KW-1208">Phospholipid metabolism</keyword>
<comment type="cofactor">
    <cofactor evidence="17">
        <name>Mg(2+)</name>
        <dbReference type="ChEBI" id="CHEBI:18420"/>
    </cofactor>
    <text evidence="17">Contains a di-nuclear catalytic Mg(2+) center.</text>
</comment>
<keyword evidence="11 17" id="KW-1133">Transmembrane helix</keyword>
<evidence type="ECO:0000256" key="11">
    <source>
        <dbReference type="ARBA" id="ARBA00022989"/>
    </source>
</evidence>
<keyword evidence="17" id="KW-0444">Lipid biosynthesis</keyword>
<comment type="catalytic activity">
    <reaction evidence="16 17">
        <text>a CDP-1,2-diacyl-sn-glycerol + 1D-myo-inositol 3-phosphate = a 1,2-diacyl-sn-glycero-3-phospho-(1D-myo-inositol-3-phosphate) + CMP + H(+)</text>
        <dbReference type="Rhea" id="RHEA:60504"/>
        <dbReference type="ChEBI" id="CHEBI:15378"/>
        <dbReference type="ChEBI" id="CHEBI:58088"/>
        <dbReference type="ChEBI" id="CHEBI:58332"/>
        <dbReference type="ChEBI" id="CHEBI:58401"/>
        <dbReference type="ChEBI" id="CHEBI:60377"/>
    </reaction>
</comment>
<keyword evidence="8 17" id="KW-0812">Transmembrane</keyword>
<feature type="binding site" evidence="17">
    <location>
        <position position="137"/>
    </location>
    <ligand>
        <name>a CDP-1,2-diacyl-sn-glycerol</name>
        <dbReference type="ChEBI" id="CHEBI:58332"/>
    </ligand>
</feature>
<evidence type="ECO:0000256" key="3">
    <source>
        <dbReference type="ARBA" id="ARBA00005189"/>
    </source>
</evidence>
<feature type="binding site" evidence="17">
    <location>
        <position position="154"/>
    </location>
    <ligand>
        <name>Mg(2+)</name>
        <dbReference type="ChEBI" id="CHEBI:18420"/>
        <label>1</label>
    </ligand>
</feature>
<evidence type="ECO:0000256" key="5">
    <source>
        <dbReference type="ARBA" id="ARBA00011738"/>
    </source>
</evidence>
<dbReference type="Pfam" id="PF01066">
    <property type="entry name" value="CDP-OH_P_transf"/>
    <property type="match status" value="1"/>
</dbReference>
<gene>
    <name evidence="19" type="ORF">Sar04_45030</name>
</gene>
<evidence type="ECO:0000256" key="15">
    <source>
        <dbReference type="ARBA" id="ARBA00033137"/>
    </source>
</evidence>
<evidence type="ECO:0000256" key="18">
    <source>
        <dbReference type="RuleBase" id="RU003750"/>
    </source>
</evidence>
<evidence type="ECO:0000313" key="20">
    <source>
        <dbReference type="Proteomes" id="UP000677457"/>
    </source>
</evidence>
<evidence type="ECO:0000256" key="6">
    <source>
        <dbReference type="ARBA" id="ARBA00022475"/>
    </source>
</evidence>
<feature type="binding site" evidence="17">
    <location>
        <position position="154"/>
    </location>
    <ligand>
        <name>Mg(2+)</name>
        <dbReference type="ChEBI" id="CHEBI:18420"/>
        <label>2</label>
    </ligand>
</feature>
<comment type="similarity">
    <text evidence="4 17 18">Belongs to the CDP-alcohol phosphatidyltransferase class-I family.</text>
</comment>
<evidence type="ECO:0000256" key="7">
    <source>
        <dbReference type="ARBA" id="ARBA00022679"/>
    </source>
</evidence>
<comment type="catalytic activity">
    <reaction evidence="13 17">
        <text>1,2-di-(9Z-octadecenoyl)-sn-glycero-3-cytidine-5'-diphosphate + 1D-myo-inositol 3-phosphate = 1,2-di-(9Z-octadecenoyl)-sn-glycero-3-phospho-(1D-myo-inositol-3-phosphate) + CMP + H(+)</text>
        <dbReference type="Rhea" id="RHEA:61216"/>
        <dbReference type="ChEBI" id="CHEBI:15378"/>
        <dbReference type="ChEBI" id="CHEBI:58401"/>
        <dbReference type="ChEBI" id="CHEBI:60377"/>
        <dbReference type="ChEBI" id="CHEBI:85356"/>
        <dbReference type="ChEBI" id="CHEBI:144472"/>
    </reaction>
</comment>
<keyword evidence="12 17" id="KW-0472">Membrane</keyword>
<evidence type="ECO:0000313" key="19">
    <source>
        <dbReference type="EMBL" id="GIM87767.1"/>
    </source>
</evidence>
<feature type="active site" description="Proton acceptor" evidence="17">
    <location>
        <position position="158"/>
    </location>
</feature>
<keyword evidence="17" id="KW-0594">Phospholipid biosynthesis</keyword>
<reference evidence="19 20" key="1">
    <citation type="submission" date="2021-03" db="EMBL/GenBank/DDBJ databases">
        <title>Whole genome shotgun sequence of Salinispora arenicola NBRC 105043.</title>
        <authorList>
            <person name="Komaki H."/>
            <person name="Tamura T."/>
        </authorList>
    </citation>
    <scope>NUCLEOTIDE SEQUENCE [LARGE SCALE GENOMIC DNA]</scope>
    <source>
        <strain evidence="19 20">NBRC 105043</strain>
    </source>
</reference>
<keyword evidence="17" id="KW-0443">Lipid metabolism</keyword>
<feature type="binding site" evidence="17">
    <location>
        <begin position="96"/>
        <end position="99"/>
    </location>
    <ligand>
        <name>a CDP-1,2-diacyl-sn-glycerol</name>
        <dbReference type="ChEBI" id="CHEBI:58332"/>
    </ligand>
</feature>
<feature type="binding site" evidence="17">
    <location>
        <position position="147"/>
    </location>
    <ligand>
        <name>a CDP-1,2-diacyl-sn-glycerol</name>
        <dbReference type="ChEBI" id="CHEBI:58332"/>
    </ligand>
</feature>
<dbReference type="NCBIfam" id="NF045883">
    <property type="entry name" value="PIPSynth"/>
    <property type="match status" value="1"/>
</dbReference>
<evidence type="ECO:0000256" key="14">
    <source>
        <dbReference type="ARBA" id="ARBA00024082"/>
    </source>
</evidence>
<feature type="binding site" evidence="17">
    <location>
        <position position="136"/>
    </location>
    <ligand>
        <name>Mg(2+)</name>
        <dbReference type="ChEBI" id="CHEBI:18420"/>
        <label>1</label>
    </ligand>
</feature>
<comment type="caution">
    <text evidence="17">Lacks conserved residue(s) required for the propagation of feature annotation.</text>
</comment>
<dbReference type="Proteomes" id="UP000677457">
    <property type="component" value="Unassembled WGS sequence"/>
</dbReference>
<feature type="transmembrane region" description="Helical" evidence="17">
    <location>
        <begin position="119"/>
        <end position="135"/>
    </location>
</feature>
<evidence type="ECO:0000256" key="9">
    <source>
        <dbReference type="ARBA" id="ARBA00022723"/>
    </source>
</evidence>
<evidence type="ECO:0000256" key="10">
    <source>
        <dbReference type="ARBA" id="ARBA00022842"/>
    </source>
</evidence>
<sequence>MGRVRGDILRGTAAKRERDGWTGELAHLYWVDQTPRHRRGTSSGGRVAGPSVPRRALDRYRGTAMAKIFQVTARAGMTRVVEPVARRLLRAGVTPNAVTVTGTLGVLVGALGFGARGHLVAGALIVTVFALTDLLDGTMARMSGGSTRFGAFLDSSMDRVADSAVFGAVAYYLSTEGDRPGVVAALLCLAAGGLVSYVKARAEGLGLTCDVGIAERTERLLIVGVGGLLTGFGLTIALPIALWLLAAVSIFTVAQRMAHVYRQAQQVPTAPGGQG</sequence>
<feature type="transmembrane region" description="Helical" evidence="17">
    <location>
        <begin position="181"/>
        <end position="200"/>
    </location>
</feature>
<dbReference type="InterPro" id="IPR048254">
    <property type="entry name" value="CDP_ALCOHOL_P_TRANSF_CS"/>
</dbReference>
<feature type="binding site" evidence="17">
    <location>
        <position position="133"/>
    </location>
    <ligand>
        <name>Mg(2+)</name>
        <dbReference type="ChEBI" id="CHEBI:18420"/>
        <label>2</label>
    </ligand>
</feature>
<proteinExistence type="inferred from homology"/>
<comment type="pathway">
    <text evidence="3">Lipid metabolism.</text>
</comment>
<comment type="pathway">
    <text evidence="2 17">Phospholipid metabolism; phosphatidylinositol phosphate biosynthesis.</text>
</comment>
<dbReference type="PROSITE" id="PS00379">
    <property type="entry name" value="CDP_ALCOHOL_P_TRANSF"/>
    <property type="match status" value="1"/>
</dbReference>
<evidence type="ECO:0000256" key="16">
    <source>
        <dbReference type="ARBA" id="ARBA00048865"/>
    </source>
</evidence>
<dbReference type="EC" id="2.7.8.-" evidence="17"/>
<evidence type="ECO:0000256" key="4">
    <source>
        <dbReference type="ARBA" id="ARBA00010441"/>
    </source>
</evidence>
<keyword evidence="10 17" id="KW-0460">Magnesium</keyword>
<feature type="binding site" evidence="17">
    <location>
        <position position="158"/>
    </location>
    <ligand>
        <name>Mg(2+)</name>
        <dbReference type="ChEBI" id="CHEBI:18420"/>
        <label>2</label>
    </ligand>
</feature>